<gene>
    <name evidence="1" type="ORF">DVJ83_17485</name>
</gene>
<dbReference type="EMBL" id="CP031163">
    <property type="protein sequence ID" value="AXH00904.1"/>
    <property type="molecule type" value="Genomic_DNA"/>
</dbReference>
<evidence type="ECO:0000313" key="2">
    <source>
        <dbReference type="Proteomes" id="UP000253744"/>
    </source>
</evidence>
<reference evidence="1 2" key="1">
    <citation type="submission" date="2018-07" db="EMBL/GenBank/DDBJ databases">
        <title>Complete Genome and Methylome Analysis of Deinococcus wulumuqiensis NEB 479.</title>
        <authorList>
            <person name="Fomenkov A."/>
            <person name="Luyten Y."/>
            <person name="Vincze T."/>
            <person name="Anton B.P."/>
            <person name="Clark T."/>
            <person name="Roberts R.J."/>
            <person name="Morgan R.D."/>
        </authorList>
    </citation>
    <scope>NUCLEOTIDE SEQUENCE [LARGE SCALE GENOMIC DNA]</scope>
    <source>
        <strain evidence="1 2">NEB 479</strain>
        <plasmid evidence="2">Plasmid pdrdi</plasmid>
    </source>
</reference>
<evidence type="ECO:0008006" key="3">
    <source>
        <dbReference type="Google" id="ProtNLM"/>
    </source>
</evidence>
<sequence>MTVPPEAETSQPILEVRFFRTTAGNEPVREWLKSLTREDRKGIGEDIKTAQFGWPLGMPLIRKLEKGLWEVRTLERATGVLGKRLRLELV</sequence>
<protein>
    <recommendedName>
        <fullName evidence="3">Type II toxin-antitoxin system RelE/ParE family toxin</fullName>
    </recommendedName>
</protein>
<proteinExistence type="predicted"/>
<dbReference type="KEGG" id="dwu:DVJ83_17485"/>
<dbReference type="Proteomes" id="UP000253744">
    <property type="component" value="Plasmid pDrdI"/>
</dbReference>
<name>A0A345IMI1_9DEIO</name>
<dbReference type="AlphaFoldDB" id="A0A345IMI1"/>
<accession>A0A345IMI1</accession>
<dbReference type="InterPro" id="IPR009241">
    <property type="entry name" value="HigB-like"/>
</dbReference>
<evidence type="ECO:0000313" key="1">
    <source>
        <dbReference type="EMBL" id="AXH00904.1"/>
    </source>
</evidence>
<organism evidence="1 2">
    <name type="scientific">Deinococcus wulumuqiensis</name>
    <dbReference type="NCBI Taxonomy" id="980427"/>
    <lineage>
        <taxon>Bacteria</taxon>
        <taxon>Thermotogati</taxon>
        <taxon>Deinococcota</taxon>
        <taxon>Deinococci</taxon>
        <taxon>Deinococcales</taxon>
        <taxon>Deinococcaceae</taxon>
        <taxon>Deinococcus</taxon>
    </lineage>
</organism>
<geneLocation type="plasmid" evidence="2">
    <name>pdrdi</name>
</geneLocation>
<dbReference type="Pfam" id="PF05973">
    <property type="entry name" value="Gp49"/>
    <property type="match status" value="1"/>
</dbReference>
<keyword evidence="1" id="KW-0614">Plasmid</keyword>